<gene>
    <name evidence="1" type="ORF">HMI49_28450</name>
</gene>
<dbReference type="RefSeq" id="WP_171437219.1">
    <property type="nucleotide sequence ID" value="NZ_JABFJV010000205.1"/>
</dbReference>
<reference evidence="1 2" key="1">
    <citation type="submission" date="2020-05" db="EMBL/GenBank/DDBJ databases">
        <authorList>
            <person name="Whitworth D."/>
        </authorList>
    </citation>
    <scope>NUCLEOTIDE SEQUENCE [LARGE SCALE GENOMIC DNA]</scope>
    <source>
        <strain evidence="1 2">AB043B</strain>
    </source>
</reference>
<dbReference type="Proteomes" id="UP000563426">
    <property type="component" value="Unassembled WGS sequence"/>
</dbReference>
<comment type="caution">
    <text evidence="1">The sequence shown here is derived from an EMBL/GenBank/DDBJ whole genome shotgun (WGS) entry which is preliminary data.</text>
</comment>
<keyword evidence="2" id="KW-1185">Reference proteome</keyword>
<name>A0A7Y4KNT2_9BACT</name>
<dbReference type="EMBL" id="JABFJV010000205">
    <property type="protein sequence ID" value="NOK37135.1"/>
    <property type="molecule type" value="Genomic_DNA"/>
</dbReference>
<sequence length="221" mass="22445">MLVAGYTAVAELYDPATNTWTNTGSTTVTHSSAPSVTRPDGSILMAGGSFNTYGVELYTPSTGSWITVGSITQGRTNHPTIALADGRVLFIAGTTYNAQGTMQALSSVEVFDPTATCAPTTCTAQGKNCGTLSDGCGGTLSCGTCGSGQTCGSNNVCTPNAPACSHNVCTAGTALVKTCSSCVNTVCTRDSYCCTTAWDSVCVNEASQWCAIAQPGCVTSM</sequence>
<dbReference type="SUPFAM" id="SSF117281">
    <property type="entry name" value="Kelch motif"/>
    <property type="match status" value="1"/>
</dbReference>
<proteinExistence type="predicted"/>
<organism evidence="1 2">
    <name type="scientific">Corallococcus exercitus</name>
    <dbReference type="NCBI Taxonomy" id="2316736"/>
    <lineage>
        <taxon>Bacteria</taxon>
        <taxon>Pseudomonadati</taxon>
        <taxon>Myxococcota</taxon>
        <taxon>Myxococcia</taxon>
        <taxon>Myxococcales</taxon>
        <taxon>Cystobacterineae</taxon>
        <taxon>Myxococcaceae</taxon>
        <taxon>Corallococcus</taxon>
    </lineage>
</organism>
<dbReference type="AlphaFoldDB" id="A0A7Y4KNT2"/>
<dbReference type="InterPro" id="IPR015915">
    <property type="entry name" value="Kelch-typ_b-propeller"/>
</dbReference>
<accession>A0A7Y4KNT2</accession>
<evidence type="ECO:0000313" key="1">
    <source>
        <dbReference type="EMBL" id="NOK37135.1"/>
    </source>
</evidence>
<evidence type="ECO:0008006" key="3">
    <source>
        <dbReference type="Google" id="ProtNLM"/>
    </source>
</evidence>
<dbReference type="Gene3D" id="2.130.10.80">
    <property type="entry name" value="Galactose oxidase/kelch, beta-propeller"/>
    <property type="match status" value="1"/>
</dbReference>
<protein>
    <recommendedName>
        <fullName evidence="3">Kelch-like protein</fullName>
    </recommendedName>
</protein>
<evidence type="ECO:0000313" key="2">
    <source>
        <dbReference type="Proteomes" id="UP000563426"/>
    </source>
</evidence>
<dbReference type="InterPro" id="IPR037293">
    <property type="entry name" value="Gal_Oxidase_central_sf"/>
</dbReference>